<dbReference type="EMBL" id="LAZR01028660">
    <property type="protein sequence ID" value="KKL61919.1"/>
    <property type="molecule type" value="Genomic_DNA"/>
</dbReference>
<protein>
    <submittedName>
        <fullName evidence="2">Uncharacterized protein</fullName>
    </submittedName>
</protein>
<accession>A0A0F9DJW9</accession>
<proteinExistence type="predicted"/>
<feature type="region of interest" description="Disordered" evidence="1">
    <location>
        <begin position="133"/>
        <end position="195"/>
    </location>
</feature>
<sequence length="308" mass="34928">MAEIRMVNTMVWQDRFFEELRDGRRNIYLYLLSNTHISYYGVMKVSPDMIAGDMRCKVADVEEALDDFEEEGVITRFAPYWIVVNVYPAHQSTGKAQLNKKSINALRANKFEMPADVLALVLKMWDITEEDIQADAPSDGASDGALNKREEERGKRKEKTGKVEGENTDDDNSPPDPPSAVPAPDDDNSNDNSNSTVRDLLCEAYGHTFYGKKDWRPEDAKDKERLATAAGRIKFDGDIEKLKRGLAFVMLAAKRYEKANLPDGKFELYNLISPKFLTYRQRLATGDDNPGIAVVWMEVKKIWTRTTG</sequence>
<name>A0A0F9DJW9_9ZZZZ</name>
<dbReference type="AlphaFoldDB" id="A0A0F9DJW9"/>
<evidence type="ECO:0000313" key="2">
    <source>
        <dbReference type="EMBL" id="KKL61919.1"/>
    </source>
</evidence>
<comment type="caution">
    <text evidence="2">The sequence shown here is derived from an EMBL/GenBank/DDBJ whole genome shotgun (WGS) entry which is preliminary data.</text>
</comment>
<feature type="compositionally biased region" description="Low complexity" evidence="1">
    <location>
        <begin position="134"/>
        <end position="145"/>
    </location>
</feature>
<gene>
    <name evidence="2" type="ORF">LCGC14_2190440</name>
</gene>
<evidence type="ECO:0000256" key="1">
    <source>
        <dbReference type="SAM" id="MobiDB-lite"/>
    </source>
</evidence>
<reference evidence="2" key="1">
    <citation type="journal article" date="2015" name="Nature">
        <title>Complex archaea that bridge the gap between prokaryotes and eukaryotes.</title>
        <authorList>
            <person name="Spang A."/>
            <person name="Saw J.H."/>
            <person name="Jorgensen S.L."/>
            <person name="Zaremba-Niedzwiedzka K."/>
            <person name="Martijn J."/>
            <person name="Lind A.E."/>
            <person name="van Eijk R."/>
            <person name="Schleper C."/>
            <person name="Guy L."/>
            <person name="Ettema T.J."/>
        </authorList>
    </citation>
    <scope>NUCLEOTIDE SEQUENCE</scope>
</reference>
<organism evidence="2">
    <name type="scientific">marine sediment metagenome</name>
    <dbReference type="NCBI Taxonomy" id="412755"/>
    <lineage>
        <taxon>unclassified sequences</taxon>
        <taxon>metagenomes</taxon>
        <taxon>ecological metagenomes</taxon>
    </lineage>
</organism>
<feature type="compositionally biased region" description="Basic and acidic residues" evidence="1">
    <location>
        <begin position="146"/>
        <end position="165"/>
    </location>
</feature>